<dbReference type="Proteomes" id="UP000241960">
    <property type="component" value="Unassembled WGS sequence"/>
</dbReference>
<proteinExistence type="predicted"/>
<sequence length="122" mass="13954">MKNQFLGIDHVQVAAPAHHEVEARQFYAETLGLKEITKPERLARNGGVWFEIGHQQLHVGVQKDFIPSQKAHPALLVENISDIRRHLESKGVEIVYGDELEGADRFYISDPFGNRIEIIEWL</sequence>
<dbReference type="Pfam" id="PF00903">
    <property type="entry name" value="Glyoxalase"/>
    <property type="match status" value="1"/>
</dbReference>
<feature type="domain" description="VOC" evidence="1">
    <location>
        <begin position="7"/>
        <end position="121"/>
    </location>
</feature>
<dbReference type="SUPFAM" id="SSF54593">
    <property type="entry name" value="Glyoxalase/Bleomycin resistance protein/Dihydroxybiphenyl dioxygenase"/>
    <property type="match status" value="1"/>
</dbReference>
<evidence type="ECO:0000259" key="1">
    <source>
        <dbReference type="PROSITE" id="PS51819"/>
    </source>
</evidence>
<protein>
    <submittedName>
        <fullName evidence="2">Glyoxalase</fullName>
    </submittedName>
</protein>
<evidence type="ECO:0000313" key="2">
    <source>
        <dbReference type="EMBL" id="PTI75044.1"/>
    </source>
</evidence>
<gene>
    <name evidence="2" type="ORF">BU058_08960</name>
</gene>
<dbReference type="EMBL" id="PZFQ01000028">
    <property type="protein sequence ID" value="PTI75044.1"/>
    <property type="molecule type" value="Genomic_DNA"/>
</dbReference>
<accession>A0A9Q6HNM3</accession>
<evidence type="ECO:0000313" key="3">
    <source>
        <dbReference type="Proteomes" id="UP000241960"/>
    </source>
</evidence>
<dbReference type="RefSeq" id="WP_073505580.1">
    <property type="nucleotide sequence ID" value="NZ_CP018199.1"/>
</dbReference>
<dbReference type="PANTHER" id="PTHR39175:SF1">
    <property type="entry name" value="FAMILY PROTEIN, PUTATIVE (AFU_ORTHOLOGUE AFUA_3G15060)-RELATED"/>
    <property type="match status" value="1"/>
</dbReference>
<comment type="caution">
    <text evidence="2">The sequence shown here is derived from an EMBL/GenBank/DDBJ whole genome shotgun (WGS) entry which is preliminary data.</text>
</comment>
<reference evidence="2 3" key="1">
    <citation type="journal article" date="2016" name="Front. Microbiol.">
        <title>Comprehensive Phylogenetic Analysis of Bovine Non-aureus Staphylococci Species Based on Whole-Genome Sequencing.</title>
        <authorList>
            <person name="Naushad S."/>
            <person name="Barkema H.W."/>
            <person name="Luby C."/>
            <person name="Condas L.A."/>
            <person name="Nobrega D.B."/>
            <person name="Carson D.A."/>
            <person name="De Buck J."/>
        </authorList>
    </citation>
    <scope>NUCLEOTIDE SEQUENCE [LARGE SCALE GENOMIC DNA]</scope>
    <source>
        <strain evidence="2 3">SNUC 1231</strain>
    </source>
</reference>
<organism evidence="2 3">
    <name type="scientific">Staphylococcus succinus</name>
    <dbReference type="NCBI Taxonomy" id="61015"/>
    <lineage>
        <taxon>Bacteria</taxon>
        <taxon>Bacillati</taxon>
        <taxon>Bacillota</taxon>
        <taxon>Bacilli</taxon>
        <taxon>Bacillales</taxon>
        <taxon>Staphylococcaceae</taxon>
        <taxon>Staphylococcus</taxon>
    </lineage>
</organism>
<dbReference type="PROSITE" id="PS51819">
    <property type="entry name" value="VOC"/>
    <property type="match status" value="1"/>
</dbReference>
<name>A0A9Q6HNM3_9STAP</name>
<dbReference type="Gene3D" id="3.10.180.10">
    <property type="entry name" value="2,3-Dihydroxybiphenyl 1,2-Dioxygenase, domain 1"/>
    <property type="match status" value="1"/>
</dbReference>
<dbReference type="InterPro" id="IPR029068">
    <property type="entry name" value="Glyas_Bleomycin-R_OHBP_Dase"/>
</dbReference>
<dbReference type="InterPro" id="IPR004360">
    <property type="entry name" value="Glyas_Fos-R_dOase_dom"/>
</dbReference>
<dbReference type="InterPro" id="IPR037523">
    <property type="entry name" value="VOC_core"/>
</dbReference>
<dbReference type="AlphaFoldDB" id="A0A9Q6HNM3"/>
<dbReference type="PANTHER" id="PTHR39175">
    <property type="entry name" value="FAMILY PROTEIN, PUTATIVE (AFU_ORTHOLOGUE AFUA_3G15060)-RELATED"/>
    <property type="match status" value="1"/>
</dbReference>